<keyword evidence="1" id="KW-0812">Transmembrane</keyword>
<gene>
    <name evidence="3" type="ORF">N7509_002322</name>
</gene>
<keyword evidence="1" id="KW-1133">Transmembrane helix</keyword>
<organism evidence="3 4">
    <name type="scientific">Penicillium cosmopolitanum</name>
    <dbReference type="NCBI Taxonomy" id="1131564"/>
    <lineage>
        <taxon>Eukaryota</taxon>
        <taxon>Fungi</taxon>
        <taxon>Dikarya</taxon>
        <taxon>Ascomycota</taxon>
        <taxon>Pezizomycotina</taxon>
        <taxon>Eurotiomycetes</taxon>
        <taxon>Eurotiomycetidae</taxon>
        <taxon>Eurotiales</taxon>
        <taxon>Aspergillaceae</taxon>
        <taxon>Penicillium</taxon>
    </lineage>
</organism>
<dbReference type="InterPro" id="IPR041622">
    <property type="entry name" value="SLATT_fungi"/>
</dbReference>
<dbReference type="Pfam" id="PF18142">
    <property type="entry name" value="SLATT_fungal"/>
    <property type="match status" value="1"/>
</dbReference>
<reference evidence="3" key="1">
    <citation type="submission" date="2022-12" db="EMBL/GenBank/DDBJ databases">
        <authorList>
            <person name="Petersen C."/>
        </authorList>
    </citation>
    <scope>NUCLEOTIDE SEQUENCE</scope>
    <source>
        <strain evidence="3">IBT 29677</strain>
    </source>
</reference>
<keyword evidence="1" id="KW-0472">Membrane</keyword>
<keyword evidence="4" id="KW-1185">Reference proteome</keyword>
<dbReference type="Proteomes" id="UP001147747">
    <property type="component" value="Unassembled WGS sequence"/>
</dbReference>
<evidence type="ECO:0000256" key="1">
    <source>
        <dbReference type="SAM" id="Phobius"/>
    </source>
</evidence>
<evidence type="ECO:0000313" key="4">
    <source>
        <dbReference type="Proteomes" id="UP001147747"/>
    </source>
</evidence>
<dbReference type="EMBL" id="JAPZBU010000004">
    <property type="protein sequence ID" value="KAJ5408439.1"/>
    <property type="molecule type" value="Genomic_DNA"/>
</dbReference>
<feature type="transmembrane region" description="Helical" evidence="1">
    <location>
        <begin position="80"/>
        <end position="98"/>
    </location>
</feature>
<protein>
    <recommendedName>
        <fullName evidence="2">SMODS and SLOG-associating 2TM effector domain-containing protein</fullName>
    </recommendedName>
</protein>
<dbReference type="NCBIfam" id="NF033635">
    <property type="entry name" value="SLATT_fungal"/>
    <property type="match status" value="1"/>
</dbReference>
<feature type="transmembrane region" description="Helical" evidence="1">
    <location>
        <begin position="46"/>
        <end position="68"/>
    </location>
</feature>
<accession>A0A9W9W8V5</accession>
<feature type="domain" description="SMODS and SLOG-associating 2TM effector" evidence="2">
    <location>
        <begin position="33"/>
        <end position="133"/>
    </location>
</feature>
<comment type="caution">
    <text evidence="3">The sequence shown here is derived from an EMBL/GenBank/DDBJ whole genome shotgun (WGS) entry which is preliminary data.</text>
</comment>
<dbReference type="GeneID" id="81365939"/>
<evidence type="ECO:0000313" key="3">
    <source>
        <dbReference type="EMBL" id="KAJ5408439.1"/>
    </source>
</evidence>
<reference evidence="3" key="2">
    <citation type="journal article" date="2023" name="IMA Fungus">
        <title>Comparative genomic study of the Penicillium genus elucidates a diverse pangenome and 15 lateral gene transfer events.</title>
        <authorList>
            <person name="Petersen C."/>
            <person name="Sorensen T."/>
            <person name="Nielsen M.R."/>
            <person name="Sondergaard T.E."/>
            <person name="Sorensen J.L."/>
            <person name="Fitzpatrick D.A."/>
            <person name="Frisvad J.C."/>
            <person name="Nielsen K.L."/>
        </authorList>
    </citation>
    <scope>NUCLEOTIDE SEQUENCE</scope>
    <source>
        <strain evidence="3">IBT 29677</strain>
    </source>
</reference>
<sequence>MDPVPGNQSLDLFRDRVGIHRRDAETDLFYPQVIRKLRKHRFRYRASYSVDLILSVFQIVIGVAVTVLTPTDNHRTAVTILDGFNASLAAIISTLKALKWSEDYKSSTNQLENTKYYIEAKDLDIVYNEGEYDLPRIAAVEKEGN</sequence>
<evidence type="ECO:0000259" key="2">
    <source>
        <dbReference type="Pfam" id="PF18142"/>
    </source>
</evidence>
<name>A0A9W9W8V5_9EURO</name>
<proteinExistence type="predicted"/>
<dbReference type="AlphaFoldDB" id="A0A9W9W8V5"/>
<dbReference type="RefSeq" id="XP_056492754.1">
    <property type="nucleotide sequence ID" value="XM_056626959.1"/>
</dbReference>